<proteinExistence type="predicted"/>
<name>A0A4S9KYA6_AURPU</name>
<dbReference type="AlphaFoldDB" id="A0A4S9KYA6"/>
<reference evidence="2 3" key="1">
    <citation type="submission" date="2018-10" db="EMBL/GenBank/DDBJ databases">
        <title>Fifty Aureobasidium pullulans genomes reveal a recombining polyextremotolerant generalist.</title>
        <authorList>
            <person name="Gostincar C."/>
            <person name="Turk M."/>
            <person name="Zajc J."/>
            <person name="Gunde-Cimerman N."/>
        </authorList>
    </citation>
    <scope>NUCLEOTIDE SEQUENCE [LARGE SCALE GENOMIC DNA]</scope>
    <source>
        <strain evidence="2 3">EXF-6604</strain>
    </source>
</reference>
<comment type="caution">
    <text evidence="2">The sequence shown here is derived from an EMBL/GenBank/DDBJ whole genome shotgun (WGS) entry which is preliminary data.</text>
</comment>
<evidence type="ECO:0000313" key="2">
    <source>
        <dbReference type="EMBL" id="THY21621.1"/>
    </source>
</evidence>
<sequence>MAFVQTLRDFILRLLDLQTTYTHTVTMFPADCLPSNYVEARAQQDKAQAQRSAAEKKPTHLAQPMPQRPTVSRTLSSALFSFFPSAGSSAATSPSATPMPSPGFQQSSKMSWFAPLPKSSESDIAVSYPPLPNP</sequence>
<protein>
    <submittedName>
        <fullName evidence="2">Uncharacterized protein</fullName>
    </submittedName>
</protein>
<evidence type="ECO:0000256" key="1">
    <source>
        <dbReference type="SAM" id="MobiDB-lite"/>
    </source>
</evidence>
<feature type="compositionally biased region" description="Low complexity" evidence="1">
    <location>
        <begin position="86"/>
        <end position="98"/>
    </location>
</feature>
<organism evidence="2 3">
    <name type="scientific">Aureobasidium pullulans</name>
    <name type="common">Black yeast</name>
    <name type="synonym">Pullularia pullulans</name>
    <dbReference type="NCBI Taxonomy" id="5580"/>
    <lineage>
        <taxon>Eukaryota</taxon>
        <taxon>Fungi</taxon>
        <taxon>Dikarya</taxon>
        <taxon>Ascomycota</taxon>
        <taxon>Pezizomycotina</taxon>
        <taxon>Dothideomycetes</taxon>
        <taxon>Dothideomycetidae</taxon>
        <taxon>Dothideales</taxon>
        <taxon>Saccotheciaceae</taxon>
        <taxon>Aureobasidium</taxon>
    </lineage>
</organism>
<dbReference type="EMBL" id="QZBD01000285">
    <property type="protein sequence ID" value="THY21621.1"/>
    <property type="molecule type" value="Genomic_DNA"/>
</dbReference>
<accession>A0A4S9KYA6</accession>
<feature type="region of interest" description="Disordered" evidence="1">
    <location>
        <begin position="86"/>
        <end position="134"/>
    </location>
</feature>
<dbReference type="Proteomes" id="UP000306584">
    <property type="component" value="Unassembled WGS sequence"/>
</dbReference>
<feature type="region of interest" description="Disordered" evidence="1">
    <location>
        <begin position="41"/>
        <end position="70"/>
    </location>
</feature>
<gene>
    <name evidence="2" type="ORF">D6D01_06588</name>
</gene>
<evidence type="ECO:0000313" key="3">
    <source>
        <dbReference type="Proteomes" id="UP000306584"/>
    </source>
</evidence>